<evidence type="ECO:0000256" key="1">
    <source>
        <dbReference type="SAM" id="MobiDB-lite"/>
    </source>
</evidence>
<dbReference type="OrthoDB" id="3544275at2"/>
<evidence type="ECO:0000256" key="2">
    <source>
        <dbReference type="SAM" id="SignalP"/>
    </source>
</evidence>
<feature type="compositionally biased region" description="Low complexity" evidence="1">
    <location>
        <begin position="47"/>
        <end position="56"/>
    </location>
</feature>
<keyword evidence="2" id="KW-0732">Signal</keyword>
<dbReference type="HOGENOM" id="CLU_1239005_0_0_11"/>
<dbReference type="eggNOG" id="ENOG5034612">
    <property type="taxonomic scope" value="Bacteria"/>
</dbReference>
<dbReference type="RefSeq" id="WP_013132075.1">
    <property type="nucleotide sequence ID" value="NC_014165.1"/>
</dbReference>
<accession>D6YBI2</accession>
<dbReference type="AlphaFoldDB" id="D6YBI2"/>
<feature type="chain" id="PRO_5003091279" description="Lipoprotein" evidence="2">
    <location>
        <begin position="33"/>
        <end position="212"/>
    </location>
</feature>
<feature type="signal peptide" evidence="2">
    <location>
        <begin position="1"/>
        <end position="32"/>
    </location>
</feature>
<dbReference type="PROSITE" id="PS51257">
    <property type="entry name" value="PROKAR_LIPOPROTEIN"/>
    <property type="match status" value="1"/>
</dbReference>
<sequence>MISRLARGSAPAAALAALLSLTACSGGGGATAAPTVTVTVTAYPSAGAADDAATPTPTAPSPSPGGEWGPPISGQEPPIFGTTFQTDPGHDFSKGVSPSRDGIVRGRLRTMLDADVAEYVPVRWVENPTGRGRFEEPPEGDATVFAAPIHPGVVFLSAYGCTGGDQTINDRYVGTEPCSRDQLISRIENSELYALITVSGARIVKVVEIYTP</sequence>
<dbReference type="EMBL" id="CP001874">
    <property type="protein sequence ID" value="ADG88542.1"/>
    <property type="molecule type" value="Genomic_DNA"/>
</dbReference>
<name>D6YBI2_THEBD</name>
<evidence type="ECO:0008006" key="5">
    <source>
        <dbReference type="Google" id="ProtNLM"/>
    </source>
</evidence>
<dbReference type="Proteomes" id="UP000006640">
    <property type="component" value="Chromosome"/>
</dbReference>
<evidence type="ECO:0000313" key="4">
    <source>
        <dbReference type="Proteomes" id="UP000006640"/>
    </source>
</evidence>
<reference evidence="3 4" key="1">
    <citation type="submission" date="2010-01" db="EMBL/GenBank/DDBJ databases">
        <title>The complete genome of Thermobispora bispora DSM 43833.</title>
        <authorList>
            <consortium name="US DOE Joint Genome Institute (JGI-PGF)"/>
            <person name="Lucas S."/>
            <person name="Copeland A."/>
            <person name="Lapidus A."/>
            <person name="Glavina del Rio T."/>
            <person name="Dalin E."/>
            <person name="Tice H."/>
            <person name="Bruce D."/>
            <person name="Goodwin L."/>
            <person name="Pitluck S."/>
            <person name="Kyrpides N."/>
            <person name="Mavromatis K."/>
            <person name="Ivanova N."/>
            <person name="Mikhailova N."/>
            <person name="Chertkov O."/>
            <person name="Brettin T."/>
            <person name="Detter J.C."/>
            <person name="Han C."/>
            <person name="Larimer F."/>
            <person name="Land M."/>
            <person name="Hauser L."/>
            <person name="Markowitz V."/>
            <person name="Cheng J.-F."/>
            <person name="Hugenholtz P."/>
            <person name="Woyke T."/>
            <person name="Wu D."/>
            <person name="Jando M."/>
            <person name="Schneider S."/>
            <person name="Klenk H.-P."/>
            <person name="Eisen J.A."/>
        </authorList>
    </citation>
    <scope>NUCLEOTIDE SEQUENCE [LARGE SCALE GENOMIC DNA]</scope>
    <source>
        <strain evidence="4">ATCC 19993 / DSM 43833 / CBS 139.67 / JCM 10125 / KCTC 9307 / NBRC 14880 / R51</strain>
    </source>
</reference>
<evidence type="ECO:0000313" key="3">
    <source>
        <dbReference type="EMBL" id="ADG88542.1"/>
    </source>
</evidence>
<dbReference type="STRING" id="469371.Tbis_1830"/>
<dbReference type="KEGG" id="tbi:Tbis_1830"/>
<gene>
    <name evidence="3" type="ordered locus">Tbis_1830</name>
</gene>
<protein>
    <recommendedName>
        <fullName evidence="5">Lipoprotein</fullName>
    </recommendedName>
</protein>
<keyword evidence="4" id="KW-1185">Reference proteome</keyword>
<feature type="region of interest" description="Disordered" evidence="1">
    <location>
        <begin position="47"/>
        <end position="100"/>
    </location>
</feature>
<organism evidence="3 4">
    <name type="scientific">Thermobispora bispora (strain ATCC 19993 / DSM 43833 / CBS 139.67 / JCM 10125 / KCTC 9307 / NBRC 14880 / R51)</name>
    <dbReference type="NCBI Taxonomy" id="469371"/>
    <lineage>
        <taxon>Bacteria</taxon>
        <taxon>Bacillati</taxon>
        <taxon>Actinomycetota</taxon>
        <taxon>Actinomycetes</taxon>
        <taxon>Streptosporangiales</taxon>
        <taxon>Streptosporangiaceae</taxon>
        <taxon>Thermobispora</taxon>
    </lineage>
</organism>
<proteinExistence type="predicted"/>